<organism evidence="5">
    <name type="scientific">Oryza brachyantha</name>
    <name type="common">malo sina</name>
    <dbReference type="NCBI Taxonomy" id="4533"/>
    <lineage>
        <taxon>Eukaryota</taxon>
        <taxon>Viridiplantae</taxon>
        <taxon>Streptophyta</taxon>
        <taxon>Embryophyta</taxon>
        <taxon>Tracheophyta</taxon>
        <taxon>Spermatophyta</taxon>
        <taxon>Magnoliopsida</taxon>
        <taxon>Liliopsida</taxon>
        <taxon>Poales</taxon>
        <taxon>Poaceae</taxon>
        <taxon>BOP clade</taxon>
        <taxon>Oryzoideae</taxon>
        <taxon>Oryzeae</taxon>
        <taxon>Oryzinae</taxon>
        <taxon>Oryza</taxon>
    </lineage>
</organism>
<feature type="region of interest" description="Disordered" evidence="2">
    <location>
        <begin position="715"/>
        <end position="745"/>
    </location>
</feature>
<protein>
    <recommendedName>
        <fullName evidence="4">USP domain-containing protein</fullName>
    </recommendedName>
</protein>
<dbReference type="PROSITE" id="PS00972">
    <property type="entry name" value="USP_1"/>
    <property type="match status" value="1"/>
</dbReference>
<dbReference type="PANTHER" id="PTHR31325">
    <property type="entry name" value="OS01G0798800 PROTEIN-RELATED"/>
    <property type="match status" value="1"/>
</dbReference>
<evidence type="ECO:0000313" key="6">
    <source>
        <dbReference type="Proteomes" id="UP000006038"/>
    </source>
</evidence>
<dbReference type="PROSITE" id="PS50235">
    <property type="entry name" value="USP_3"/>
    <property type="match status" value="1"/>
</dbReference>
<feature type="transmembrane region" description="Helical" evidence="3">
    <location>
        <begin position="86"/>
        <end position="103"/>
    </location>
</feature>
<evidence type="ECO:0000259" key="4">
    <source>
        <dbReference type="PROSITE" id="PS50235"/>
    </source>
</evidence>
<sequence length="1042" mass="118457">MAKIGGLISSFFIMLNKKTYILFRIEFLVVVATMLFLGMSILDIFRRRFHNSLIKSIFNLSDAVSDSIVLYILGAMQTAPIKNQLFPVWAIVLILRSFYRFILRNLAAQSIWLGQSSSLVSEYMRADGDLCNFKLEDCDPETMKGYRYLVYGETKSSVKLQKPRYALYIDSSRRRKRHGRRYTERKYTTNTDRLTTLDKIWQCDGNLLQSDDKNAKRLKDLSLAFALSRLLRCRFQGVELHTETLRINKKLIKRRIIQEDADRAFRIMELQLSFVHDYFNTRYPMVFWCGFPSLFFSFILSAMTFAVAFWLSVDIRKVTKPPEGDTAHSVHGINVDTIITWFFMGFMMFKEIWEMVTYLLSDWTRLLLTCLYERWRGRCMRTNCTEKLILSFFKSKITERWHGVIDQYVFLQSYDGSPTFWNLLHKLTMGAVAEKDEGAELGNPISIPECVKPEILKKLVSQDLTHNYLCKVIISLPDSDSERVDRYSWACSGLPTCSHIILVWHIATSICEMHLAKHEGVNLRKPGFLSGLLSCLTNCCSSKSYIMDEKKLPGDLQKSYTVANSISRYCAYLLVSKPDLIPDSFLVPKMVFQETVRRARDDVLKDCDSLLKRYDKLIEEGKKAIQDKNTVMNGEDVMQQGAMLGKLLIDNESKERCWELLAGLWADLLVHIAPTWNAEAHQKYLGSGGEFITHIWALLWNCGIEKSILWPEDDASINSPPAAPDDNNSGRQTRNEDNQVLPTTATIDGGLADGNVFRGMRNLGNTCYLNAVLQSLLALDKLRATMLGSYSPEDPLEQELKKLFMETRTSSHMAAPLDTEQIFSCVCSLNPDLKPGVMEDSNIVLGLLVDRLNNQELVGPLFRGQVTKHVSCTDCEHTSVTTENLVLSLAIPPGDAVSIENCLNSHVNGKTENWHCTNCSATPGNAKTIWDNQSEGSDSEAQQKEKSSHSSDEQPSTQNQDNGNVALEEDKHQNDLIDNKPKVEMGGITSATIKYRITKAPPVLTIQLKRFDYVCGNRSQKLGIHVSFAETIDITNFIDPKY</sequence>
<dbReference type="HOGENOM" id="CLU_008877_0_0_1"/>
<keyword evidence="6" id="KW-1185">Reference proteome</keyword>
<dbReference type="InterPro" id="IPR028889">
    <property type="entry name" value="USP"/>
</dbReference>
<accession>J3N9L7</accession>
<dbReference type="SUPFAM" id="SSF54001">
    <property type="entry name" value="Cysteine proteinases"/>
    <property type="match status" value="1"/>
</dbReference>
<dbReference type="Pfam" id="PF00443">
    <property type="entry name" value="UCH"/>
    <property type="match status" value="1"/>
</dbReference>
<dbReference type="InterPro" id="IPR025315">
    <property type="entry name" value="DUF4220"/>
</dbReference>
<dbReference type="InterPro" id="IPR018200">
    <property type="entry name" value="USP_CS"/>
</dbReference>
<dbReference type="InterPro" id="IPR038765">
    <property type="entry name" value="Papain-like_cys_pep_sf"/>
</dbReference>
<feature type="domain" description="USP" evidence="4">
    <location>
        <begin position="758"/>
        <end position="1042"/>
    </location>
</feature>
<feature type="transmembrane region" description="Helical" evidence="3">
    <location>
        <begin position="286"/>
        <end position="311"/>
    </location>
</feature>
<evidence type="ECO:0000256" key="1">
    <source>
        <dbReference type="ARBA" id="ARBA00009085"/>
    </source>
</evidence>
<keyword evidence="3" id="KW-0812">Transmembrane</keyword>
<evidence type="ECO:0000256" key="2">
    <source>
        <dbReference type="SAM" id="MobiDB-lite"/>
    </source>
</evidence>
<feature type="compositionally biased region" description="Basic and acidic residues" evidence="2">
    <location>
        <begin position="941"/>
        <end position="952"/>
    </location>
</feature>
<dbReference type="Gene3D" id="3.90.70.10">
    <property type="entry name" value="Cysteine proteinases"/>
    <property type="match status" value="1"/>
</dbReference>
<feature type="transmembrane region" description="Helical" evidence="3">
    <location>
        <begin position="20"/>
        <end position="45"/>
    </location>
</feature>
<keyword evidence="3" id="KW-1133">Transmembrane helix</keyword>
<keyword evidence="3" id="KW-0472">Membrane</keyword>
<dbReference type="OMA" id="HKRARKM"/>
<feature type="compositionally biased region" description="Polar residues" evidence="2">
    <location>
        <begin position="927"/>
        <end position="940"/>
    </location>
</feature>
<dbReference type="GO" id="GO:0016579">
    <property type="term" value="P:protein deubiquitination"/>
    <property type="evidence" value="ECO:0007669"/>
    <property type="project" value="InterPro"/>
</dbReference>
<dbReference type="Pfam" id="PF13968">
    <property type="entry name" value="DUF4220"/>
    <property type="match status" value="1"/>
</dbReference>
<feature type="compositionally biased region" description="Polar residues" evidence="2">
    <location>
        <begin position="953"/>
        <end position="963"/>
    </location>
</feature>
<dbReference type="Pfam" id="PF04578">
    <property type="entry name" value="DUF594"/>
    <property type="match status" value="1"/>
</dbReference>
<dbReference type="AlphaFoldDB" id="J3N9L7"/>
<dbReference type="InterPro" id="IPR007658">
    <property type="entry name" value="DUF594"/>
</dbReference>
<reference evidence="5" key="1">
    <citation type="journal article" date="2013" name="Nat. Commun.">
        <title>Whole-genome sequencing of Oryza brachyantha reveals mechanisms underlying Oryza genome evolution.</title>
        <authorList>
            <person name="Chen J."/>
            <person name="Huang Q."/>
            <person name="Gao D."/>
            <person name="Wang J."/>
            <person name="Lang Y."/>
            <person name="Liu T."/>
            <person name="Li B."/>
            <person name="Bai Z."/>
            <person name="Luis Goicoechea J."/>
            <person name="Liang C."/>
            <person name="Chen C."/>
            <person name="Zhang W."/>
            <person name="Sun S."/>
            <person name="Liao Y."/>
            <person name="Zhang X."/>
            <person name="Yang L."/>
            <person name="Song C."/>
            <person name="Wang M."/>
            <person name="Shi J."/>
            <person name="Liu G."/>
            <person name="Liu J."/>
            <person name="Zhou H."/>
            <person name="Zhou W."/>
            <person name="Yu Q."/>
            <person name="An N."/>
            <person name="Chen Y."/>
            <person name="Cai Q."/>
            <person name="Wang B."/>
            <person name="Liu B."/>
            <person name="Min J."/>
            <person name="Huang Y."/>
            <person name="Wu H."/>
            <person name="Li Z."/>
            <person name="Zhang Y."/>
            <person name="Yin Y."/>
            <person name="Song W."/>
            <person name="Jiang J."/>
            <person name="Jackson S.A."/>
            <person name="Wing R.A."/>
            <person name="Wang J."/>
            <person name="Chen M."/>
        </authorList>
    </citation>
    <scope>NUCLEOTIDE SEQUENCE [LARGE SCALE GENOMIC DNA]</scope>
    <source>
        <strain evidence="5">cv. IRGC 101232</strain>
    </source>
</reference>
<feature type="compositionally biased region" description="Polar residues" evidence="2">
    <location>
        <begin position="726"/>
        <end position="745"/>
    </location>
</feature>
<dbReference type="EnsemblPlants" id="OB11G25030.1">
    <property type="protein sequence ID" value="OB11G25030.1"/>
    <property type="gene ID" value="OB11G25030"/>
</dbReference>
<evidence type="ECO:0000313" key="5">
    <source>
        <dbReference type="EnsemblPlants" id="OB11G25030.1"/>
    </source>
</evidence>
<dbReference type="eggNOG" id="KOG1873">
    <property type="taxonomic scope" value="Eukaryota"/>
</dbReference>
<dbReference type="InterPro" id="IPR001394">
    <property type="entry name" value="Peptidase_C19_UCH"/>
</dbReference>
<evidence type="ECO:0000256" key="3">
    <source>
        <dbReference type="SAM" id="Phobius"/>
    </source>
</evidence>
<dbReference type="Proteomes" id="UP000006038">
    <property type="component" value="Chromosome 11"/>
</dbReference>
<reference evidence="5" key="2">
    <citation type="submission" date="2013-04" db="UniProtKB">
        <authorList>
            <consortium name="EnsemblPlants"/>
        </authorList>
    </citation>
    <scope>IDENTIFICATION</scope>
</reference>
<dbReference type="GO" id="GO:0004843">
    <property type="term" value="F:cysteine-type deubiquitinase activity"/>
    <property type="evidence" value="ECO:0007669"/>
    <property type="project" value="InterPro"/>
</dbReference>
<name>J3N9L7_ORYBR</name>
<dbReference type="Gramene" id="OB11G25030.1">
    <property type="protein sequence ID" value="OB11G25030.1"/>
    <property type="gene ID" value="OB11G25030"/>
</dbReference>
<feature type="region of interest" description="Disordered" evidence="2">
    <location>
        <begin position="927"/>
        <end position="963"/>
    </location>
</feature>
<proteinExistence type="inferred from homology"/>
<comment type="similarity">
    <text evidence="1">Belongs to the peptidase C19 family.</text>
</comment>